<gene>
    <name evidence="1" type="ORF">AYR66_08620</name>
</gene>
<evidence type="ECO:0000313" key="2">
    <source>
        <dbReference type="Proteomes" id="UP000197535"/>
    </source>
</evidence>
<dbReference type="AlphaFoldDB" id="A0A254TA94"/>
<dbReference type="EMBL" id="LSTO01000001">
    <property type="protein sequence ID" value="OWW19570.1"/>
    <property type="molecule type" value="Genomic_DNA"/>
</dbReference>
<reference evidence="1 2" key="1">
    <citation type="submission" date="2016-02" db="EMBL/GenBank/DDBJ databases">
        <authorList>
            <person name="Wen L."/>
            <person name="He K."/>
            <person name="Yang H."/>
        </authorList>
    </citation>
    <scope>NUCLEOTIDE SEQUENCE [LARGE SCALE GENOMIC DNA]</scope>
    <source>
        <strain evidence="1 2">TSA40</strain>
    </source>
</reference>
<protein>
    <submittedName>
        <fullName evidence="1">Uncharacterized protein</fullName>
    </submittedName>
</protein>
<accession>A0A254TA94</accession>
<proteinExistence type="predicted"/>
<comment type="caution">
    <text evidence="1">The sequence shown here is derived from an EMBL/GenBank/DDBJ whole genome shotgun (WGS) entry which is preliminary data.</text>
</comment>
<organism evidence="1 2">
    <name type="scientific">Noviherbaspirillum denitrificans</name>
    <dbReference type="NCBI Taxonomy" id="1968433"/>
    <lineage>
        <taxon>Bacteria</taxon>
        <taxon>Pseudomonadati</taxon>
        <taxon>Pseudomonadota</taxon>
        <taxon>Betaproteobacteria</taxon>
        <taxon>Burkholderiales</taxon>
        <taxon>Oxalobacteraceae</taxon>
        <taxon>Noviherbaspirillum</taxon>
    </lineage>
</organism>
<name>A0A254TA94_9BURK</name>
<evidence type="ECO:0000313" key="1">
    <source>
        <dbReference type="EMBL" id="OWW19570.1"/>
    </source>
</evidence>
<dbReference type="Proteomes" id="UP000197535">
    <property type="component" value="Unassembled WGS sequence"/>
</dbReference>
<keyword evidence="2" id="KW-1185">Reference proteome</keyword>
<sequence length="60" mass="6344">MDVLPLVGLELPGVPGTAPDVAPWPVGVAEPEVLSEDEPEDMPDELLGLVDEDEELPDVP</sequence>